<protein>
    <submittedName>
        <fullName evidence="1">Uncharacterized protein</fullName>
    </submittedName>
</protein>
<gene>
    <name evidence="1" type="ORF">JV16_02772</name>
</gene>
<keyword evidence="2" id="KW-1185">Reference proteome</keyword>
<evidence type="ECO:0000313" key="2">
    <source>
        <dbReference type="Proteomes" id="UP000032047"/>
    </source>
</evidence>
<accession>A0A0D0HLB2</accession>
<proteinExistence type="predicted"/>
<dbReference type="Proteomes" id="UP000032047">
    <property type="component" value="Unassembled WGS sequence"/>
</dbReference>
<accession>A0A7W0HHH0</accession>
<dbReference type="AlphaFoldDB" id="A0A0D0HLB2"/>
<comment type="caution">
    <text evidence="1">The sequence shown here is derived from an EMBL/GenBank/DDBJ whole genome shotgun (WGS) entry which is preliminary data.</text>
</comment>
<reference evidence="1 2" key="1">
    <citation type="submission" date="2015-01" db="EMBL/GenBank/DDBJ databases">
        <title>Genome sequence of Anoxybacillus ayderensis strain AB04.</title>
        <authorList>
            <person name="Belduz A.O."/>
            <person name="Canakci S."/>
            <person name="Chan K.-G."/>
            <person name="Kahar U.M."/>
            <person name="Yaakob A.S."/>
            <person name="Chan C.S."/>
            <person name="Goh K.M."/>
        </authorList>
    </citation>
    <scope>NUCLEOTIDE SEQUENCE [LARGE SCALE GENOMIC DNA]</scope>
    <source>
        <strain evidence="1 2">AB04</strain>
    </source>
</reference>
<sequence>MISRKFENERLRRKQEEKEIIDGLLDIYNDYKWLYERFGDEQYEQMMEQIVEQLKKFTRRKRRE</sequence>
<dbReference type="PATRIC" id="fig|265546.4.peg.2772"/>
<dbReference type="EMBL" id="JXTG01000026">
    <property type="protein sequence ID" value="KIP20092.1"/>
    <property type="molecule type" value="Genomic_DNA"/>
</dbReference>
<name>A0A0D0HLB2_9BACL</name>
<dbReference type="RefSeq" id="WP_021094070.1">
    <property type="nucleotide sequence ID" value="NZ_ANOC01000008.1"/>
</dbReference>
<evidence type="ECO:0000313" key="1">
    <source>
        <dbReference type="EMBL" id="KIP20092.1"/>
    </source>
</evidence>
<organism evidence="1 2">
    <name type="scientific">Anoxybacillus ayderensis</name>
    <dbReference type="NCBI Taxonomy" id="265546"/>
    <lineage>
        <taxon>Bacteria</taxon>
        <taxon>Bacillati</taxon>
        <taxon>Bacillota</taxon>
        <taxon>Bacilli</taxon>
        <taxon>Bacillales</taxon>
        <taxon>Anoxybacillaceae</taxon>
        <taxon>Anoxybacillus</taxon>
    </lineage>
</organism>